<keyword evidence="4 6" id="KW-0238">DNA-binding</keyword>
<dbReference type="GO" id="GO:0016987">
    <property type="term" value="F:sigma factor activity"/>
    <property type="evidence" value="ECO:0007669"/>
    <property type="project" value="UniProtKB-KW"/>
</dbReference>
<dbReference type="PANTHER" id="PTHR43133">
    <property type="entry name" value="RNA POLYMERASE ECF-TYPE SIGMA FACTO"/>
    <property type="match status" value="1"/>
</dbReference>
<proteinExistence type="inferred from homology"/>
<dbReference type="InterPro" id="IPR013249">
    <property type="entry name" value="RNA_pol_sigma70_r4_t2"/>
</dbReference>
<evidence type="ECO:0000256" key="5">
    <source>
        <dbReference type="ARBA" id="ARBA00023163"/>
    </source>
</evidence>
<evidence type="ECO:0000256" key="3">
    <source>
        <dbReference type="ARBA" id="ARBA00023082"/>
    </source>
</evidence>
<dbReference type="GO" id="GO:0003677">
    <property type="term" value="F:DNA binding"/>
    <property type="evidence" value="ECO:0007669"/>
    <property type="project" value="UniProtKB-KW"/>
</dbReference>
<dbReference type="CDD" id="cd06171">
    <property type="entry name" value="Sigma70_r4"/>
    <property type="match status" value="1"/>
</dbReference>
<dbReference type="InterPro" id="IPR036388">
    <property type="entry name" value="WH-like_DNA-bd_sf"/>
</dbReference>
<dbReference type="InterPro" id="IPR039425">
    <property type="entry name" value="RNA_pol_sigma-70-like"/>
</dbReference>
<feature type="domain" description="RNA polymerase sigma factor 70 region 4 type 2" evidence="8">
    <location>
        <begin position="119"/>
        <end position="170"/>
    </location>
</feature>
<keyword evidence="5 6" id="KW-0804">Transcription</keyword>
<evidence type="ECO:0000256" key="6">
    <source>
        <dbReference type="RuleBase" id="RU000716"/>
    </source>
</evidence>
<dbReference type="GO" id="GO:0006950">
    <property type="term" value="P:response to stress"/>
    <property type="evidence" value="ECO:0007669"/>
    <property type="project" value="UniProtKB-ARBA"/>
</dbReference>
<dbReference type="OrthoDB" id="9794508at2"/>
<dbReference type="Proteomes" id="UP000001401">
    <property type="component" value="Chromosome"/>
</dbReference>
<dbReference type="RefSeq" id="WP_013489393.1">
    <property type="nucleotide sequence ID" value="NC_014829.1"/>
</dbReference>
<keyword evidence="2 6" id="KW-0805">Transcription regulation</keyword>
<protein>
    <recommendedName>
        <fullName evidence="6">RNA polymerase sigma factor</fullName>
    </recommendedName>
</protein>
<dbReference type="InterPro" id="IPR007627">
    <property type="entry name" value="RNA_pol_sigma70_r2"/>
</dbReference>
<dbReference type="GO" id="GO:0006352">
    <property type="term" value="P:DNA-templated transcription initiation"/>
    <property type="evidence" value="ECO:0007669"/>
    <property type="project" value="InterPro"/>
</dbReference>
<comment type="similarity">
    <text evidence="1 6">Belongs to the sigma-70 factor family. ECF subfamily.</text>
</comment>
<evidence type="ECO:0000313" key="9">
    <source>
        <dbReference type="EMBL" id="ADU31061.1"/>
    </source>
</evidence>
<evidence type="ECO:0000256" key="1">
    <source>
        <dbReference type="ARBA" id="ARBA00010641"/>
    </source>
</evidence>
<dbReference type="Pfam" id="PF08281">
    <property type="entry name" value="Sigma70_r4_2"/>
    <property type="match status" value="1"/>
</dbReference>
<evidence type="ECO:0000256" key="4">
    <source>
        <dbReference type="ARBA" id="ARBA00023125"/>
    </source>
</evidence>
<dbReference type="InterPro" id="IPR013325">
    <property type="entry name" value="RNA_pol_sigma_r2"/>
</dbReference>
<dbReference type="STRING" id="649639.Bcell_2808"/>
<evidence type="ECO:0000256" key="2">
    <source>
        <dbReference type="ARBA" id="ARBA00023015"/>
    </source>
</evidence>
<organism evidence="9 10">
    <name type="scientific">Evansella cellulosilytica (strain ATCC 21833 / DSM 2522 / FERM P-1141 / JCM 9156 / N-4)</name>
    <name type="common">Bacillus cellulosilyticus</name>
    <dbReference type="NCBI Taxonomy" id="649639"/>
    <lineage>
        <taxon>Bacteria</taxon>
        <taxon>Bacillati</taxon>
        <taxon>Bacillota</taxon>
        <taxon>Bacilli</taxon>
        <taxon>Bacillales</taxon>
        <taxon>Bacillaceae</taxon>
        <taxon>Evansella</taxon>
    </lineage>
</organism>
<dbReference type="Gene3D" id="1.10.1740.10">
    <property type="match status" value="1"/>
</dbReference>
<dbReference type="Pfam" id="PF04542">
    <property type="entry name" value="Sigma70_r2"/>
    <property type="match status" value="1"/>
</dbReference>
<dbReference type="SUPFAM" id="SSF88659">
    <property type="entry name" value="Sigma3 and sigma4 domains of RNA polymerase sigma factors"/>
    <property type="match status" value="1"/>
</dbReference>
<dbReference type="PROSITE" id="PS01063">
    <property type="entry name" value="SIGMA70_ECF"/>
    <property type="match status" value="1"/>
</dbReference>
<dbReference type="PANTHER" id="PTHR43133:SF60">
    <property type="entry name" value="RNA POLYMERASE SIGMA FACTOR SIGV"/>
    <property type="match status" value="1"/>
</dbReference>
<reference evidence="9 10" key="1">
    <citation type="submission" date="2010-12" db="EMBL/GenBank/DDBJ databases">
        <title>Complete sequence of Bacillus cellulosilyticus DSM 2522.</title>
        <authorList>
            <consortium name="US DOE Joint Genome Institute"/>
            <person name="Lucas S."/>
            <person name="Copeland A."/>
            <person name="Lapidus A."/>
            <person name="Cheng J.-F."/>
            <person name="Bruce D."/>
            <person name="Goodwin L."/>
            <person name="Pitluck S."/>
            <person name="Chertkov O."/>
            <person name="Detter J.C."/>
            <person name="Han C."/>
            <person name="Tapia R."/>
            <person name="Land M."/>
            <person name="Hauser L."/>
            <person name="Jeffries C."/>
            <person name="Kyrpides N."/>
            <person name="Ivanova N."/>
            <person name="Mikhailova N."/>
            <person name="Brumm P."/>
            <person name="Mead D."/>
            <person name="Woyke T."/>
        </authorList>
    </citation>
    <scope>NUCLEOTIDE SEQUENCE [LARGE SCALE GENOMIC DNA]</scope>
    <source>
        <strain evidence="10">ATCC 21833 / DSM 2522 / FERM P-1141 / JCM 9156 / N-4</strain>
    </source>
</reference>
<dbReference type="NCBIfam" id="TIGR02937">
    <property type="entry name" value="sigma70-ECF"/>
    <property type="match status" value="1"/>
</dbReference>
<name>E6TWA5_EVAC2</name>
<dbReference type="KEGG" id="bco:Bcell_2808"/>
<dbReference type="Gene3D" id="1.10.10.10">
    <property type="entry name" value="Winged helix-like DNA-binding domain superfamily/Winged helix DNA-binding domain"/>
    <property type="match status" value="1"/>
</dbReference>
<keyword evidence="3 6" id="KW-0731">Sigma factor</keyword>
<dbReference type="InterPro" id="IPR000838">
    <property type="entry name" value="RNA_pol_sigma70_ECF_CS"/>
</dbReference>
<feature type="domain" description="RNA polymerase sigma-70 region 2" evidence="7">
    <location>
        <begin position="18"/>
        <end position="83"/>
    </location>
</feature>
<dbReference type="InterPro" id="IPR014284">
    <property type="entry name" value="RNA_pol_sigma-70_dom"/>
</dbReference>
<evidence type="ECO:0000259" key="7">
    <source>
        <dbReference type="Pfam" id="PF04542"/>
    </source>
</evidence>
<dbReference type="AlphaFoldDB" id="E6TWA5"/>
<sequence>MDVVDRLRNKDEEALRELMDSYGNELIRTAILLVKDEFLAQEIVQDTFITAFKKIHTLEKKEKLKSWLFIITLNGCKARMRSWSWKNIFLSKRGEEFTNIEDSKKIPEQLLIQSLNDGSLHKAIQSLSYPYREAITLFYFQELSIKEISFYIKEKENTVKTRLARARGQLKEVLTKGALHDE</sequence>
<dbReference type="SUPFAM" id="SSF88946">
    <property type="entry name" value="Sigma2 domain of RNA polymerase sigma factors"/>
    <property type="match status" value="1"/>
</dbReference>
<gene>
    <name evidence="9" type="ordered locus">Bcell_2808</name>
</gene>
<dbReference type="EMBL" id="CP002394">
    <property type="protein sequence ID" value="ADU31061.1"/>
    <property type="molecule type" value="Genomic_DNA"/>
</dbReference>
<keyword evidence="10" id="KW-1185">Reference proteome</keyword>
<dbReference type="HOGENOM" id="CLU_047691_3_1_9"/>
<evidence type="ECO:0000259" key="8">
    <source>
        <dbReference type="Pfam" id="PF08281"/>
    </source>
</evidence>
<evidence type="ECO:0000313" key="10">
    <source>
        <dbReference type="Proteomes" id="UP000001401"/>
    </source>
</evidence>
<accession>E6TWA5</accession>
<dbReference type="InterPro" id="IPR013324">
    <property type="entry name" value="RNA_pol_sigma_r3/r4-like"/>
</dbReference>
<dbReference type="eggNOG" id="COG1595">
    <property type="taxonomic scope" value="Bacteria"/>
</dbReference>